<feature type="transmembrane region" description="Helical" evidence="2">
    <location>
        <begin position="15"/>
        <end position="36"/>
    </location>
</feature>
<dbReference type="PANTHER" id="PTHR42736:SF1">
    <property type="entry name" value="PROTEIN-GLUTAMINE GAMMA-GLUTAMYLTRANSFERASE"/>
    <property type="match status" value="1"/>
</dbReference>
<keyword evidence="5" id="KW-1185">Reference proteome</keyword>
<dbReference type="EMBL" id="AUBJ02000001">
    <property type="protein sequence ID" value="MCP2334471.1"/>
    <property type="molecule type" value="Genomic_DNA"/>
</dbReference>
<feature type="region of interest" description="Disordered" evidence="1">
    <location>
        <begin position="817"/>
        <end position="845"/>
    </location>
</feature>
<feature type="transmembrane region" description="Helical" evidence="2">
    <location>
        <begin position="74"/>
        <end position="94"/>
    </location>
</feature>
<dbReference type="InterPro" id="IPR002931">
    <property type="entry name" value="Transglutaminase-like"/>
</dbReference>
<dbReference type="SMART" id="SM00460">
    <property type="entry name" value="TGc"/>
    <property type="match status" value="1"/>
</dbReference>
<dbReference type="SUPFAM" id="SSF54001">
    <property type="entry name" value="Cysteine proteinases"/>
    <property type="match status" value="1"/>
</dbReference>
<comment type="caution">
    <text evidence="4">The sequence shown here is derived from an EMBL/GenBank/DDBJ whole genome shotgun (WGS) entry which is preliminary data.</text>
</comment>
<dbReference type="Proteomes" id="UP000791080">
    <property type="component" value="Unassembled WGS sequence"/>
</dbReference>
<protein>
    <submittedName>
        <fullName evidence="4">Transglutaminase-like superfamily protein</fullName>
    </submittedName>
</protein>
<accession>A0ABT1JQQ2</accession>
<gene>
    <name evidence="4" type="ORF">G443_004741</name>
</gene>
<feature type="region of interest" description="Disordered" evidence="1">
    <location>
        <begin position="549"/>
        <end position="601"/>
    </location>
</feature>
<feature type="transmembrane region" description="Helical" evidence="2">
    <location>
        <begin position="153"/>
        <end position="170"/>
    </location>
</feature>
<dbReference type="RefSeq" id="WP_155886227.1">
    <property type="nucleotide sequence ID" value="NZ_AUBJ02000001.1"/>
</dbReference>
<keyword evidence="2" id="KW-1133">Transmembrane helix</keyword>
<feature type="compositionally biased region" description="Low complexity" evidence="1">
    <location>
        <begin position="575"/>
        <end position="595"/>
    </location>
</feature>
<dbReference type="Gene3D" id="3.10.620.30">
    <property type="match status" value="1"/>
</dbReference>
<organism evidence="4 5">
    <name type="scientific">Actinoalloteichus caeruleus DSM 43889</name>
    <dbReference type="NCBI Taxonomy" id="1120930"/>
    <lineage>
        <taxon>Bacteria</taxon>
        <taxon>Bacillati</taxon>
        <taxon>Actinomycetota</taxon>
        <taxon>Actinomycetes</taxon>
        <taxon>Pseudonocardiales</taxon>
        <taxon>Pseudonocardiaceae</taxon>
        <taxon>Actinoalloteichus</taxon>
        <taxon>Actinoalloteichus cyanogriseus</taxon>
    </lineage>
</organism>
<dbReference type="InterPro" id="IPR038765">
    <property type="entry name" value="Papain-like_cys_pep_sf"/>
</dbReference>
<feature type="transmembrane region" description="Helical" evidence="2">
    <location>
        <begin position="125"/>
        <end position="146"/>
    </location>
</feature>
<dbReference type="InterPro" id="IPR021878">
    <property type="entry name" value="TgpA_N"/>
</dbReference>
<feature type="transmembrane region" description="Helical" evidence="2">
    <location>
        <begin position="176"/>
        <end position="194"/>
    </location>
</feature>
<feature type="transmembrane region" description="Helical" evidence="2">
    <location>
        <begin position="690"/>
        <end position="711"/>
    </location>
</feature>
<feature type="transmembrane region" description="Helical" evidence="2">
    <location>
        <begin position="42"/>
        <end position="62"/>
    </location>
</feature>
<dbReference type="InterPro" id="IPR052901">
    <property type="entry name" value="Bact_TGase-like"/>
</dbReference>
<evidence type="ECO:0000256" key="2">
    <source>
        <dbReference type="SAM" id="Phobius"/>
    </source>
</evidence>
<evidence type="ECO:0000313" key="5">
    <source>
        <dbReference type="Proteomes" id="UP000791080"/>
    </source>
</evidence>
<feature type="transmembrane region" description="Helical" evidence="2">
    <location>
        <begin position="613"/>
        <end position="636"/>
    </location>
</feature>
<feature type="transmembrane region" description="Helical" evidence="2">
    <location>
        <begin position="215"/>
        <end position="237"/>
    </location>
</feature>
<feature type="transmembrane region" description="Helical" evidence="2">
    <location>
        <begin position="662"/>
        <end position="684"/>
    </location>
</feature>
<dbReference type="PANTHER" id="PTHR42736">
    <property type="entry name" value="PROTEIN-GLUTAMINE GAMMA-GLUTAMYLTRANSFERASE"/>
    <property type="match status" value="1"/>
</dbReference>
<keyword evidence="2" id="KW-0472">Membrane</keyword>
<keyword evidence="2" id="KW-0812">Transmembrane</keyword>
<evidence type="ECO:0000259" key="3">
    <source>
        <dbReference type="SMART" id="SM00460"/>
    </source>
</evidence>
<evidence type="ECO:0000256" key="1">
    <source>
        <dbReference type="SAM" id="MobiDB-lite"/>
    </source>
</evidence>
<dbReference type="Pfam" id="PF11992">
    <property type="entry name" value="TgpA_N"/>
    <property type="match status" value="1"/>
</dbReference>
<reference evidence="4 5" key="1">
    <citation type="submission" date="2022-06" db="EMBL/GenBank/DDBJ databases">
        <title>Genomic Encyclopedia of Type Strains, Phase I: the one thousand microbial genomes (KMG-I) project.</title>
        <authorList>
            <person name="Kyrpides N."/>
        </authorList>
    </citation>
    <scope>NUCLEOTIDE SEQUENCE [LARGE SCALE GENOMIC DNA]</scope>
    <source>
        <strain evidence="4 5">DSM 43889</strain>
    </source>
</reference>
<name>A0ABT1JQQ2_ACTCY</name>
<dbReference type="Pfam" id="PF01841">
    <property type="entry name" value="Transglut_core"/>
    <property type="match status" value="1"/>
</dbReference>
<feature type="domain" description="Transglutaminase-like" evidence="3">
    <location>
        <begin position="478"/>
        <end position="547"/>
    </location>
</feature>
<proteinExistence type="predicted"/>
<evidence type="ECO:0000313" key="4">
    <source>
        <dbReference type="EMBL" id="MCP2334471.1"/>
    </source>
</evidence>
<sequence length="845" mass="88552">MVGVEVGRTDLGRHAANAVLCGLAMLGAASAVTGIVDGAGPILLVALAVFTVAAAGVALRVMRLPAWIVVTGQLLVLSCLVTVLFTGSGVLGLLPGPEAVREVLGLLGESLEQVKVGVPPVEATAPILCLLMLSIGVVAVVADLLAVGLRAPAAAGLLLLSVFAIPASLAREMLPWWTFAAGAVGFALLLAVDGRHRQRVLAGAATDSGAPRNRWTPAATATTALSVAAALVAGASLTFIGTEGRFPGGGGGGGGGDQGGYGVGLNTFTSLRGQLDRETTIDLLRVEGMRERQYLRAFTLSHYDPGEGWRLGPVDEGVDAAAGRPLPRPAGSARLPAESSRIRVEPLNYQDHWLPVFGVPTVVDDVAPGWRYDARSGLIYAEESRRATPYTVEAVVPEYPLEELRTAPDPQNVDPVYLRLDGVTPEVSALADRLAAPHAAPIDKANALTAFFRDPANGFQYSLETETGSGSDALADFLFEGRTGYCEQYSSALAVLLRSIGVPARVAVGFSPGYQTGTSRLITNNEAHAWVEGYFEGFGWISFEPTPLNDGRAVEPAHSTPEESDRPDRPEETDSVPTTTAPTDTSTTTSDAPQAGHDEGVVEPGKGAFPVALWVWLVVGVLVSAALTALVAGLTLGRRRATGTGPGELDAWLRPVAATRRVLRFALCGAVAATLVPVLWWLVLPVGPDGLWWLAAVLLPPAVVVASPPLLRSSRRRIRLQTVRSGWAGAATAAWAEVLDLCADRGSAPPASDTVRVAVDRLSRQYRFDGRTVAGLTVLAEAVEREWYAPSAAPSGELAGALDSVLAGFHRNAPPRWVDRVVPPSTRRRPRRAPEGPSSDGAGTE</sequence>
<feature type="compositionally biased region" description="Basic and acidic residues" evidence="1">
    <location>
        <begin position="552"/>
        <end position="572"/>
    </location>
</feature>